<dbReference type="InterPro" id="IPR036388">
    <property type="entry name" value="WH-like_DNA-bd_sf"/>
</dbReference>
<evidence type="ECO:0000313" key="5">
    <source>
        <dbReference type="EMBL" id="CAG5079601.1"/>
    </source>
</evidence>
<dbReference type="SUPFAM" id="SSF46785">
    <property type="entry name" value="Winged helix' DNA-binding domain"/>
    <property type="match status" value="1"/>
</dbReference>
<dbReference type="RefSeq" id="WP_213483467.1">
    <property type="nucleotide sequence ID" value="NZ_CAJRAY010000017.1"/>
</dbReference>
<evidence type="ECO:0000256" key="2">
    <source>
        <dbReference type="ARBA" id="ARBA00023125"/>
    </source>
</evidence>
<evidence type="ECO:0000259" key="4">
    <source>
        <dbReference type="PROSITE" id="PS51118"/>
    </source>
</evidence>
<evidence type="ECO:0000256" key="1">
    <source>
        <dbReference type="ARBA" id="ARBA00023015"/>
    </source>
</evidence>
<evidence type="ECO:0000313" key="6">
    <source>
        <dbReference type="Proteomes" id="UP000681526"/>
    </source>
</evidence>
<dbReference type="InterPro" id="IPR002577">
    <property type="entry name" value="HTH_HxlR"/>
</dbReference>
<proteinExistence type="predicted"/>
<keyword evidence="6" id="KW-1185">Reference proteome</keyword>
<reference evidence="5 6" key="1">
    <citation type="submission" date="2021-04" db="EMBL/GenBank/DDBJ databases">
        <authorList>
            <person name="Rakotoarivonina H."/>
        </authorList>
    </citation>
    <scope>NUCLEOTIDE SEQUENCE [LARGE SCALE GENOMIC DNA]</scope>
    <source>
        <strain evidence="5 6">XE</strain>
    </source>
</reference>
<organism evidence="5 6">
    <name type="scientific">Thermobacillus xylanilyticus</name>
    <dbReference type="NCBI Taxonomy" id="76633"/>
    <lineage>
        <taxon>Bacteria</taxon>
        <taxon>Bacillati</taxon>
        <taxon>Bacillota</taxon>
        <taxon>Bacilli</taxon>
        <taxon>Bacillales</taxon>
        <taxon>Paenibacillaceae</taxon>
        <taxon>Thermobacillus</taxon>
    </lineage>
</organism>
<dbReference type="PANTHER" id="PTHR33204:SF39">
    <property type="entry name" value="TRANSCRIPTIONAL REGULATORY PROTEIN"/>
    <property type="match status" value="1"/>
</dbReference>
<dbReference type="Proteomes" id="UP000681526">
    <property type="component" value="Unassembled WGS sequence"/>
</dbReference>
<dbReference type="Gene3D" id="1.10.10.10">
    <property type="entry name" value="Winged helix-like DNA-binding domain superfamily/Winged helix DNA-binding domain"/>
    <property type="match status" value="1"/>
</dbReference>
<evidence type="ECO:0000256" key="3">
    <source>
        <dbReference type="ARBA" id="ARBA00023163"/>
    </source>
</evidence>
<sequence>MKKPDAAGGDISLGECLYRRVLELLESKWTVLVLHALDGGRQRYRQIEARIQDITQKMLTQTLRRLERDGLIRRIVHPTVPPAVEYELTDLGRSLMPHIRGFRTWAAEHFAEVVAARAEYDRKYGQRDAAE</sequence>
<dbReference type="InterPro" id="IPR036390">
    <property type="entry name" value="WH_DNA-bd_sf"/>
</dbReference>
<dbReference type="EMBL" id="CAJRAY010000017">
    <property type="protein sequence ID" value="CAG5079601.1"/>
    <property type="molecule type" value="Genomic_DNA"/>
</dbReference>
<gene>
    <name evidence="5" type="primary">txxe 738</name>
    <name evidence="5" type="ORF">TXXE_03370</name>
</gene>
<dbReference type="PANTHER" id="PTHR33204">
    <property type="entry name" value="TRANSCRIPTIONAL REGULATOR, MARR FAMILY"/>
    <property type="match status" value="1"/>
</dbReference>
<accession>A0ABN7RSK7</accession>
<dbReference type="PROSITE" id="PS51118">
    <property type="entry name" value="HTH_HXLR"/>
    <property type="match status" value="1"/>
</dbReference>
<name>A0ABN7RSK7_THEXY</name>
<feature type="domain" description="HTH hxlR-type" evidence="4">
    <location>
        <begin position="16"/>
        <end position="114"/>
    </location>
</feature>
<keyword evidence="1" id="KW-0805">Transcription regulation</keyword>
<protein>
    <submittedName>
        <fullName evidence="5">Transcriptional regulator, HxlR family</fullName>
    </submittedName>
</protein>
<keyword evidence="3" id="KW-0804">Transcription</keyword>
<keyword evidence="2" id="KW-0238">DNA-binding</keyword>
<dbReference type="Pfam" id="PF01638">
    <property type="entry name" value="HxlR"/>
    <property type="match status" value="1"/>
</dbReference>
<comment type="caution">
    <text evidence="5">The sequence shown here is derived from an EMBL/GenBank/DDBJ whole genome shotgun (WGS) entry which is preliminary data.</text>
</comment>